<feature type="transmembrane region" description="Helical" evidence="2">
    <location>
        <begin position="39"/>
        <end position="60"/>
    </location>
</feature>
<feature type="region of interest" description="Disordered" evidence="1">
    <location>
        <begin position="159"/>
        <end position="187"/>
    </location>
</feature>
<dbReference type="AlphaFoldDB" id="A0A382TC30"/>
<evidence type="ECO:0000313" key="3">
    <source>
        <dbReference type="EMBL" id="SVD19704.1"/>
    </source>
</evidence>
<keyword evidence="2" id="KW-1133">Transmembrane helix</keyword>
<sequence length="187" mass="20040">MTGIPWYAWALLTVICWGTYGVCMHTGSMNMESRDHGRIMAFLWVGLAYFLTAVIAPLIILKIKGGPIDFWAYPDKGLKWSLIAGILGAIGALGVLLAFGASPNPPIYVPVIMSIIFAGAPIVNAIINTTKEGNWPYVKAPFILGIVLAAVGGYLVTKNPPKPPEPEKVEGLSQSEKLSTENGEKNG</sequence>
<protein>
    <recommendedName>
        <fullName evidence="4">EamA domain-containing protein</fullName>
    </recommendedName>
</protein>
<feature type="compositionally biased region" description="Basic and acidic residues" evidence="1">
    <location>
        <begin position="178"/>
        <end position="187"/>
    </location>
</feature>
<feature type="transmembrane region" description="Helical" evidence="2">
    <location>
        <begin position="107"/>
        <end position="127"/>
    </location>
</feature>
<dbReference type="EMBL" id="UINC01135511">
    <property type="protein sequence ID" value="SVD19704.1"/>
    <property type="molecule type" value="Genomic_DNA"/>
</dbReference>
<name>A0A382TC30_9ZZZZ</name>
<keyword evidence="2" id="KW-0812">Transmembrane</keyword>
<organism evidence="3">
    <name type="scientific">marine metagenome</name>
    <dbReference type="NCBI Taxonomy" id="408172"/>
    <lineage>
        <taxon>unclassified sequences</taxon>
        <taxon>metagenomes</taxon>
        <taxon>ecological metagenomes</taxon>
    </lineage>
</organism>
<reference evidence="3" key="1">
    <citation type="submission" date="2018-05" db="EMBL/GenBank/DDBJ databases">
        <authorList>
            <person name="Lanie J.A."/>
            <person name="Ng W.-L."/>
            <person name="Kazmierczak K.M."/>
            <person name="Andrzejewski T.M."/>
            <person name="Davidsen T.M."/>
            <person name="Wayne K.J."/>
            <person name="Tettelin H."/>
            <person name="Glass J.I."/>
            <person name="Rusch D."/>
            <person name="Podicherti R."/>
            <person name="Tsui H.-C.T."/>
            <person name="Winkler M.E."/>
        </authorList>
    </citation>
    <scope>NUCLEOTIDE SEQUENCE</scope>
</reference>
<keyword evidence="2" id="KW-0472">Membrane</keyword>
<evidence type="ECO:0000256" key="1">
    <source>
        <dbReference type="SAM" id="MobiDB-lite"/>
    </source>
</evidence>
<accession>A0A382TC30</accession>
<gene>
    <name evidence="3" type="ORF">METZ01_LOCUS372558</name>
</gene>
<feature type="transmembrane region" description="Helical" evidence="2">
    <location>
        <begin position="139"/>
        <end position="157"/>
    </location>
</feature>
<evidence type="ECO:0008006" key="4">
    <source>
        <dbReference type="Google" id="ProtNLM"/>
    </source>
</evidence>
<feature type="transmembrane region" description="Helical" evidence="2">
    <location>
        <begin position="6"/>
        <end position="27"/>
    </location>
</feature>
<feature type="transmembrane region" description="Helical" evidence="2">
    <location>
        <begin position="80"/>
        <end position="100"/>
    </location>
</feature>
<proteinExistence type="predicted"/>
<evidence type="ECO:0000256" key="2">
    <source>
        <dbReference type="SAM" id="Phobius"/>
    </source>
</evidence>